<keyword evidence="1" id="KW-0812">Transmembrane</keyword>
<feature type="transmembrane region" description="Helical" evidence="1">
    <location>
        <begin position="12"/>
        <end position="35"/>
    </location>
</feature>
<evidence type="ECO:0000256" key="1">
    <source>
        <dbReference type="SAM" id="Phobius"/>
    </source>
</evidence>
<name>A0ABQ1FL84_9GAMM</name>
<keyword evidence="3" id="KW-1185">Reference proteome</keyword>
<dbReference type="Proteomes" id="UP000620046">
    <property type="component" value="Unassembled WGS sequence"/>
</dbReference>
<accession>A0ABQ1FL84</accession>
<keyword evidence="1" id="KW-1133">Transmembrane helix</keyword>
<evidence type="ECO:0000313" key="2">
    <source>
        <dbReference type="EMBL" id="GGA19475.1"/>
    </source>
</evidence>
<protein>
    <submittedName>
        <fullName evidence="2">Uncharacterized protein</fullName>
    </submittedName>
</protein>
<keyword evidence="1" id="KW-0472">Membrane</keyword>
<comment type="caution">
    <text evidence="2">The sequence shown here is derived from an EMBL/GenBank/DDBJ whole genome shotgun (WGS) entry which is preliminary data.</text>
</comment>
<organism evidence="2 3">
    <name type="scientific">Dyella nitratireducens</name>
    <dbReference type="NCBI Taxonomy" id="1849580"/>
    <lineage>
        <taxon>Bacteria</taxon>
        <taxon>Pseudomonadati</taxon>
        <taxon>Pseudomonadota</taxon>
        <taxon>Gammaproteobacteria</taxon>
        <taxon>Lysobacterales</taxon>
        <taxon>Rhodanobacteraceae</taxon>
        <taxon>Dyella</taxon>
    </lineage>
</organism>
<dbReference type="EMBL" id="BMJA01000001">
    <property type="protein sequence ID" value="GGA19475.1"/>
    <property type="molecule type" value="Genomic_DNA"/>
</dbReference>
<proteinExistence type="predicted"/>
<sequence>MFMAPHEEADRCIVALAACIAGMAPITAVIGMFAANTGNVSVHHATTASTRSGSERRMDGRVGCIGRV</sequence>
<reference evidence="3" key="1">
    <citation type="journal article" date="2019" name="Int. J. Syst. Evol. Microbiol.">
        <title>The Global Catalogue of Microorganisms (GCM) 10K type strain sequencing project: providing services to taxonomists for standard genome sequencing and annotation.</title>
        <authorList>
            <consortium name="The Broad Institute Genomics Platform"/>
            <consortium name="The Broad Institute Genome Sequencing Center for Infectious Disease"/>
            <person name="Wu L."/>
            <person name="Ma J."/>
        </authorList>
    </citation>
    <scope>NUCLEOTIDE SEQUENCE [LARGE SCALE GENOMIC DNA]</scope>
    <source>
        <strain evidence="3">CGMCC 1.15439</strain>
    </source>
</reference>
<gene>
    <name evidence="2" type="ORF">GCM10010981_04350</name>
</gene>
<evidence type="ECO:0000313" key="3">
    <source>
        <dbReference type="Proteomes" id="UP000620046"/>
    </source>
</evidence>